<dbReference type="PANTHER" id="PTHR35894">
    <property type="entry name" value="GENERAL SECRETION PATHWAY PROTEIN A-RELATED"/>
    <property type="match status" value="1"/>
</dbReference>
<evidence type="ECO:0000256" key="2">
    <source>
        <dbReference type="SAM" id="Phobius"/>
    </source>
</evidence>
<dbReference type="InterPro" id="IPR027417">
    <property type="entry name" value="P-loop_NTPase"/>
</dbReference>
<feature type="domain" description="SPOR" evidence="3">
    <location>
        <begin position="512"/>
        <end position="590"/>
    </location>
</feature>
<feature type="compositionally biased region" description="Pro residues" evidence="1">
    <location>
        <begin position="412"/>
        <end position="421"/>
    </location>
</feature>
<dbReference type="Gene3D" id="3.40.50.300">
    <property type="entry name" value="P-loop containing nucleotide triphosphate hydrolases"/>
    <property type="match status" value="1"/>
</dbReference>
<dbReference type="SUPFAM" id="SSF52540">
    <property type="entry name" value="P-loop containing nucleoside triphosphate hydrolases"/>
    <property type="match status" value="1"/>
</dbReference>
<dbReference type="InterPro" id="IPR049945">
    <property type="entry name" value="AAA_22"/>
</dbReference>
<dbReference type="InterPro" id="IPR036680">
    <property type="entry name" value="SPOR-like_sf"/>
</dbReference>
<feature type="compositionally biased region" description="Low complexity" evidence="1">
    <location>
        <begin position="400"/>
        <end position="411"/>
    </location>
</feature>
<feature type="region of interest" description="Disordered" evidence="1">
    <location>
        <begin position="295"/>
        <end position="504"/>
    </location>
</feature>
<protein>
    <recommendedName>
        <fullName evidence="3">SPOR domain-containing protein</fullName>
    </recommendedName>
</protein>
<accession>A0A831RQW4</accession>
<evidence type="ECO:0000256" key="1">
    <source>
        <dbReference type="SAM" id="MobiDB-lite"/>
    </source>
</evidence>
<keyword evidence="2" id="KW-0472">Membrane</keyword>
<dbReference type="EMBL" id="DRKP01000163">
    <property type="protein sequence ID" value="HEB97364.1"/>
    <property type="molecule type" value="Genomic_DNA"/>
</dbReference>
<organism evidence="4">
    <name type="scientific">Sedimenticola thiotaurini</name>
    <dbReference type="NCBI Taxonomy" id="1543721"/>
    <lineage>
        <taxon>Bacteria</taxon>
        <taxon>Pseudomonadati</taxon>
        <taxon>Pseudomonadota</taxon>
        <taxon>Gammaproteobacteria</taxon>
        <taxon>Chromatiales</taxon>
        <taxon>Sedimenticolaceae</taxon>
        <taxon>Sedimenticola</taxon>
    </lineage>
</organism>
<dbReference type="SUPFAM" id="SSF110997">
    <property type="entry name" value="Sporulation related repeat"/>
    <property type="match status" value="1"/>
</dbReference>
<reference evidence="4" key="1">
    <citation type="journal article" date="2020" name="mSystems">
        <title>Genome- and Community-Level Interaction Insights into Carbon Utilization and Element Cycling Functions of Hydrothermarchaeota in Hydrothermal Sediment.</title>
        <authorList>
            <person name="Zhou Z."/>
            <person name="Liu Y."/>
            <person name="Xu W."/>
            <person name="Pan J."/>
            <person name="Luo Z.H."/>
            <person name="Li M."/>
        </authorList>
    </citation>
    <scope>NUCLEOTIDE SEQUENCE [LARGE SCALE GENOMIC DNA]</scope>
    <source>
        <strain evidence="4">HyVt-443</strain>
    </source>
</reference>
<dbReference type="InterPro" id="IPR007730">
    <property type="entry name" value="SPOR-like_dom"/>
</dbReference>
<keyword evidence="2" id="KW-1133">Transmembrane helix</keyword>
<comment type="caution">
    <text evidence="4">The sequence shown here is derived from an EMBL/GenBank/DDBJ whole genome shotgun (WGS) entry which is preliminary data.</text>
</comment>
<evidence type="ECO:0000313" key="4">
    <source>
        <dbReference type="EMBL" id="HEB97364.1"/>
    </source>
</evidence>
<dbReference type="GO" id="GO:0016887">
    <property type="term" value="F:ATP hydrolysis activity"/>
    <property type="evidence" value="ECO:0007669"/>
    <property type="project" value="InterPro"/>
</dbReference>
<evidence type="ECO:0000259" key="3">
    <source>
        <dbReference type="PROSITE" id="PS51724"/>
    </source>
</evidence>
<dbReference type="AlphaFoldDB" id="A0A831RQW4"/>
<keyword evidence="2" id="KW-0812">Transmembrane</keyword>
<feature type="compositionally biased region" description="Pro residues" evidence="1">
    <location>
        <begin position="487"/>
        <end position="496"/>
    </location>
</feature>
<dbReference type="Pfam" id="PF05036">
    <property type="entry name" value="SPOR"/>
    <property type="match status" value="1"/>
</dbReference>
<proteinExistence type="predicted"/>
<sequence>MIPDQEDVRFHATTEFNQRLDLIRHLIRNSDRILLVRGDSGMGKSTLLAWLQRLADQEWSICRLDATPMLQPDNLLHQLAADFGIDPQSGDLFGALVRRMDDLHQVGRLPLILVDDAHLLPVPSLILLFRIHEHLGQGGLPLRLVLFALPQIDDLLNTPQLQTMESGAVQRIELAPMDLRQTERFVRQILQAGEAAAKMPSTTRLARLHRDSGGRPGEVERLARRLLHGGAGEATEPPRKRRGILAGLSWPVLAAAGGVAFLLLLTLVFQDRINAFLQGGKGEQEEAPLVDDGRIVPLPIPQQEPLSPAGETGSGAQTTASAGEPVPATATEPERPPVEAPPVLALPELEPLPQRPPPAAAPPQAEEKGPASRPAEVVAPARGTAPGVAVPATPPPREAPVPAQKKAAVAQPAPPSPPEPAPAAVGAGTGAPAGSPEAPPAPAPIEELSTQGTVRKPKPAEVSPPPPREAARAAAPAPAPVEERAPKPVPPAPPKKSAPASGGVHDEAWLLQRTPSRYALQLVGVQDEDSARSFIRRHHLSGPVAYFRTTRNGRPWYAVVYGDFASRADAVAARTRLPGRLARSGAWPRTFASVQQAIRNR</sequence>
<dbReference type="Proteomes" id="UP000886251">
    <property type="component" value="Unassembled WGS sequence"/>
</dbReference>
<dbReference type="Pfam" id="PF13401">
    <property type="entry name" value="AAA_22"/>
    <property type="match status" value="1"/>
</dbReference>
<dbReference type="Gene3D" id="3.30.70.1070">
    <property type="entry name" value="Sporulation related repeat"/>
    <property type="match status" value="1"/>
</dbReference>
<feature type="transmembrane region" description="Helical" evidence="2">
    <location>
        <begin position="248"/>
        <end position="269"/>
    </location>
</feature>
<name>A0A831RQW4_9GAMM</name>
<dbReference type="PROSITE" id="PS51724">
    <property type="entry name" value="SPOR"/>
    <property type="match status" value="1"/>
</dbReference>
<dbReference type="GO" id="GO:0042834">
    <property type="term" value="F:peptidoglycan binding"/>
    <property type="evidence" value="ECO:0007669"/>
    <property type="project" value="InterPro"/>
</dbReference>
<dbReference type="InterPro" id="IPR052026">
    <property type="entry name" value="ExeA_AAA_ATPase_DNA-bind"/>
</dbReference>
<gene>
    <name evidence="4" type="ORF">ENI96_13160</name>
</gene>
<dbReference type="PANTHER" id="PTHR35894:SF1">
    <property type="entry name" value="PHOSPHORIBULOKINASE _ URIDINE KINASE FAMILY"/>
    <property type="match status" value="1"/>
</dbReference>
<feature type="compositionally biased region" description="Low complexity" evidence="1">
    <location>
        <begin position="341"/>
        <end position="352"/>
    </location>
</feature>
<feature type="compositionally biased region" description="Low complexity" evidence="1">
    <location>
        <begin position="422"/>
        <end position="436"/>
    </location>
</feature>